<evidence type="ECO:0000313" key="2">
    <source>
        <dbReference type="Proteomes" id="UP000612585"/>
    </source>
</evidence>
<proteinExistence type="predicted"/>
<dbReference type="RefSeq" id="WP_203989038.1">
    <property type="nucleotide sequence ID" value="NZ_BOPG01000011.1"/>
</dbReference>
<gene>
    <name evidence="1" type="ORF">Vau01_017520</name>
</gene>
<keyword evidence="2" id="KW-1185">Reference proteome</keyword>
<evidence type="ECO:0000313" key="1">
    <source>
        <dbReference type="EMBL" id="GIJ54236.1"/>
    </source>
</evidence>
<name>A0A8J4DY42_9ACTN</name>
<sequence length="92" mass="10087">MSDDATNAERSGMIAFGDLELGIRREVEVVAERFPNTDPAVVDRVVRETLADLRGDATVEAHLLAVTRNEAIHRLEAHGHTFQAAEPSPPEQ</sequence>
<dbReference type="Gene3D" id="1.10.8.1060">
    <property type="entry name" value="Corynebacterium glutamicum thioredoxin-dependent arsenate reductase, N-terminal domain"/>
    <property type="match status" value="1"/>
</dbReference>
<protein>
    <submittedName>
        <fullName evidence="1">Uncharacterized protein</fullName>
    </submittedName>
</protein>
<dbReference type="EMBL" id="BOPG01000011">
    <property type="protein sequence ID" value="GIJ54236.1"/>
    <property type="molecule type" value="Genomic_DNA"/>
</dbReference>
<organism evidence="1 2">
    <name type="scientific">Virgisporangium aurantiacum</name>
    <dbReference type="NCBI Taxonomy" id="175570"/>
    <lineage>
        <taxon>Bacteria</taxon>
        <taxon>Bacillati</taxon>
        <taxon>Actinomycetota</taxon>
        <taxon>Actinomycetes</taxon>
        <taxon>Micromonosporales</taxon>
        <taxon>Micromonosporaceae</taxon>
        <taxon>Virgisporangium</taxon>
    </lineage>
</organism>
<comment type="caution">
    <text evidence="1">The sequence shown here is derived from an EMBL/GenBank/DDBJ whole genome shotgun (WGS) entry which is preliminary data.</text>
</comment>
<accession>A0A8J4DY42</accession>
<reference evidence="1" key="1">
    <citation type="submission" date="2021-01" db="EMBL/GenBank/DDBJ databases">
        <title>Whole genome shotgun sequence of Virgisporangium aurantiacum NBRC 16421.</title>
        <authorList>
            <person name="Komaki H."/>
            <person name="Tamura T."/>
        </authorList>
    </citation>
    <scope>NUCLEOTIDE SEQUENCE</scope>
    <source>
        <strain evidence="1">NBRC 16421</strain>
    </source>
</reference>
<dbReference type="AlphaFoldDB" id="A0A8J4DY42"/>
<dbReference type="Proteomes" id="UP000612585">
    <property type="component" value="Unassembled WGS sequence"/>
</dbReference>